<sequence>MAPSIDEDAPLFPTPVLQVPRYLPPNTSQTPQQSLEYLERMRSLLNTSRVEGVISADEHLGSGTKAIIGSSIIIWFIGYALESGTIFDRATIEHGTPLRYILGAGFSPALDQGIIGMRAGGSRSIIIPASQRQGEVFDVSIQVPPCAEALCIRVWLLSSLAPDTHFIDTSNLITA</sequence>
<evidence type="ECO:0000256" key="1">
    <source>
        <dbReference type="PROSITE-ProRule" id="PRU00277"/>
    </source>
</evidence>
<name>A0ABR3IPZ4_9AGAR</name>
<feature type="domain" description="PPIase FKBP-type" evidence="2">
    <location>
        <begin position="69"/>
        <end position="147"/>
    </location>
</feature>
<gene>
    <name evidence="3" type="ORF">HGRIS_000861</name>
</gene>
<organism evidence="3 4">
    <name type="scientific">Hohenbuehelia grisea</name>
    <dbReference type="NCBI Taxonomy" id="104357"/>
    <lineage>
        <taxon>Eukaryota</taxon>
        <taxon>Fungi</taxon>
        <taxon>Dikarya</taxon>
        <taxon>Basidiomycota</taxon>
        <taxon>Agaricomycotina</taxon>
        <taxon>Agaricomycetes</taxon>
        <taxon>Agaricomycetidae</taxon>
        <taxon>Agaricales</taxon>
        <taxon>Pleurotineae</taxon>
        <taxon>Pleurotaceae</taxon>
        <taxon>Hohenbuehelia</taxon>
    </lineage>
</organism>
<protein>
    <recommendedName>
        <fullName evidence="1">peptidylprolyl isomerase</fullName>
        <ecNumber evidence="1">5.2.1.8</ecNumber>
    </recommendedName>
</protein>
<proteinExistence type="predicted"/>
<dbReference type="Proteomes" id="UP001556367">
    <property type="component" value="Unassembled WGS sequence"/>
</dbReference>
<dbReference type="SUPFAM" id="SSF54534">
    <property type="entry name" value="FKBP-like"/>
    <property type="match status" value="1"/>
</dbReference>
<keyword evidence="4" id="KW-1185">Reference proteome</keyword>
<comment type="caution">
    <text evidence="3">The sequence shown here is derived from an EMBL/GenBank/DDBJ whole genome shotgun (WGS) entry which is preliminary data.</text>
</comment>
<dbReference type="EC" id="5.2.1.8" evidence="1"/>
<evidence type="ECO:0000313" key="3">
    <source>
        <dbReference type="EMBL" id="KAL0945363.1"/>
    </source>
</evidence>
<dbReference type="InterPro" id="IPR001179">
    <property type="entry name" value="PPIase_FKBP_dom"/>
</dbReference>
<accession>A0ABR3IPZ4</accession>
<keyword evidence="1" id="KW-0413">Isomerase</keyword>
<evidence type="ECO:0000313" key="4">
    <source>
        <dbReference type="Proteomes" id="UP001556367"/>
    </source>
</evidence>
<dbReference type="InterPro" id="IPR046357">
    <property type="entry name" value="PPIase_dom_sf"/>
</dbReference>
<reference evidence="4" key="1">
    <citation type="submission" date="2024-06" db="EMBL/GenBank/DDBJ databases">
        <title>Multi-omics analyses provide insights into the biosynthesis of the anticancer antibiotic pleurotin in Hohenbuehelia grisea.</title>
        <authorList>
            <person name="Weaver J.A."/>
            <person name="Alberti F."/>
        </authorList>
    </citation>
    <scope>NUCLEOTIDE SEQUENCE [LARGE SCALE GENOMIC DNA]</scope>
    <source>
        <strain evidence="4">T-177</strain>
    </source>
</reference>
<evidence type="ECO:0000259" key="2">
    <source>
        <dbReference type="PROSITE" id="PS50059"/>
    </source>
</evidence>
<keyword evidence="1" id="KW-0697">Rotamase</keyword>
<dbReference type="PROSITE" id="PS50059">
    <property type="entry name" value="FKBP_PPIASE"/>
    <property type="match status" value="1"/>
</dbReference>
<comment type="catalytic activity">
    <reaction evidence="1">
        <text>[protein]-peptidylproline (omega=180) = [protein]-peptidylproline (omega=0)</text>
        <dbReference type="Rhea" id="RHEA:16237"/>
        <dbReference type="Rhea" id="RHEA-COMP:10747"/>
        <dbReference type="Rhea" id="RHEA-COMP:10748"/>
        <dbReference type="ChEBI" id="CHEBI:83833"/>
        <dbReference type="ChEBI" id="CHEBI:83834"/>
        <dbReference type="EC" id="5.2.1.8"/>
    </reaction>
</comment>
<dbReference type="Pfam" id="PF00254">
    <property type="entry name" value="FKBP_C"/>
    <property type="match status" value="1"/>
</dbReference>
<dbReference type="Gene3D" id="3.10.50.40">
    <property type="match status" value="1"/>
</dbReference>
<dbReference type="EMBL" id="JASNQZ010000018">
    <property type="protein sequence ID" value="KAL0945363.1"/>
    <property type="molecule type" value="Genomic_DNA"/>
</dbReference>